<dbReference type="InterPro" id="IPR016120">
    <property type="entry name" value="Sig_transdc_His_kin_SpoOB"/>
</dbReference>
<dbReference type="Gene3D" id="3.30.565.10">
    <property type="entry name" value="Histidine kinase-like ATPase, C-terminal domain"/>
    <property type="match status" value="1"/>
</dbReference>
<keyword evidence="10" id="KW-0067">ATP-binding</keyword>
<evidence type="ECO:0000256" key="11">
    <source>
        <dbReference type="ARBA" id="ARBA00022989"/>
    </source>
</evidence>
<comment type="catalytic activity">
    <reaction evidence="1">
        <text>ATP + protein L-histidine = ADP + protein N-phospho-L-histidine.</text>
        <dbReference type="EC" id="2.7.13.3"/>
    </reaction>
</comment>
<reference evidence="16 17" key="1">
    <citation type="journal article" date="2019" name="Int. J. Syst. Evol. Microbiol.">
        <title>The Global Catalogue of Microorganisms (GCM) 10K type strain sequencing project: providing services to taxonomists for standard genome sequencing and annotation.</title>
        <authorList>
            <consortium name="The Broad Institute Genomics Platform"/>
            <consortium name="The Broad Institute Genome Sequencing Center for Infectious Disease"/>
            <person name="Wu L."/>
            <person name="Ma J."/>
        </authorList>
    </citation>
    <scope>NUCLEOTIDE SEQUENCE [LARGE SCALE GENOMIC DNA]</scope>
    <source>
        <strain evidence="16 17">JCM 14546</strain>
    </source>
</reference>
<evidence type="ECO:0000256" key="14">
    <source>
        <dbReference type="SAM" id="MobiDB-lite"/>
    </source>
</evidence>
<dbReference type="SUPFAM" id="SSF103190">
    <property type="entry name" value="Sensory domain-like"/>
    <property type="match status" value="1"/>
</dbReference>
<evidence type="ECO:0000259" key="15">
    <source>
        <dbReference type="PROSITE" id="PS50109"/>
    </source>
</evidence>
<keyword evidence="4" id="KW-1003">Cell membrane</keyword>
<proteinExistence type="predicted"/>
<dbReference type="Pfam" id="PF02518">
    <property type="entry name" value="HATPase_c"/>
    <property type="match status" value="1"/>
</dbReference>
<dbReference type="InterPro" id="IPR036890">
    <property type="entry name" value="HATPase_C_sf"/>
</dbReference>
<evidence type="ECO:0000256" key="4">
    <source>
        <dbReference type="ARBA" id="ARBA00022475"/>
    </source>
</evidence>
<keyword evidence="11" id="KW-1133">Transmembrane helix</keyword>
<gene>
    <name evidence="16" type="ORF">GCM10009755_23340</name>
</gene>
<keyword evidence="9" id="KW-0418">Kinase</keyword>
<comment type="subcellular location">
    <subcellularLocation>
        <location evidence="2">Cell membrane</location>
        <topology evidence="2">Multi-pass membrane protein</topology>
    </subcellularLocation>
</comment>
<dbReference type="InterPro" id="IPR029151">
    <property type="entry name" value="Sensor-like_sf"/>
</dbReference>
<feature type="domain" description="Histidine kinase" evidence="15">
    <location>
        <begin position="322"/>
        <end position="422"/>
    </location>
</feature>
<accession>A0ABN2TKX1</accession>
<feature type="region of interest" description="Disordered" evidence="14">
    <location>
        <begin position="118"/>
        <end position="144"/>
    </location>
</feature>
<evidence type="ECO:0000256" key="7">
    <source>
        <dbReference type="ARBA" id="ARBA00022692"/>
    </source>
</evidence>
<keyword evidence="5" id="KW-0597">Phosphoprotein</keyword>
<dbReference type="RefSeq" id="WP_344309903.1">
    <property type="nucleotide sequence ID" value="NZ_BAAANO010000021.1"/>
</dbReference>
<dbReference type="CDD" id="cd00075">
    <property type="entry name" value="HATPase"/>
    <property type="match status" value="1"/>
</dbReference>
<dbReference type="InterPro" id="IPR005467">
    <property type="entry name" value="His_kinase_dom"/>
</dbReference>
<dbReference type="InterPro" id="IPR003594">
    <property type="entry name" value="HATPase_dom"/>
</dbReference>
<dbReference type="EMBL" id="BAAANO010000021">
    <property type="protein sequence ID" value="GAA2011330.1"/>
    <property type="molecule type" value="Genomic_DNA"/>
</dbReference>
<dbReference type="SUPFAM" id="SSF55890">
    <property type="entry name" value="Sporulation response regulatory protein Spo0B"/>
    <property type="match status" value="1"/>
</dbReference>
<dbReference type="PRINTS" id="PR00344">
    <property type="entry name" value="BCTRLSENSOR"/>
</dbReference>
<keyword evidence="8" id="KW-0547">Nucleotide-binding</keyword>
<sequence length="428" mass="45436">MRKTTEFRSSSRLRRMLLLATPGLVVLLSIVATTVVAASVQFASIRESTLTRVHDVATSFAALESVRAALVRANADGTSTPPPVDDVQDLATLVERAAGVTYVVVVDLDEVRLTHPEPAERGRPVETDTSPLRTGQEYVGTDTGPVGRTLRVKVPVFGGDGEVIGMVAVGMLESQLTSRYEDTLRDLLPWEIGALAVGMLASGFLTFALVRRFRRSDEDARELEASRRTTMALREQSHEFDTRMHVVRGLLAHGDTADALDYLEEIAPLPGEAVSSPGHLPPLLRATLDALRAELGALGTSLDVSVDEGAGVTGFDSGAALVLANLCRNAAEAGAGRVRLVLSGDDGELAGSVDDDGPGVGAVEVGRIFERGFSTKRDRHTTVRGIGLDLVRRTVTAHGGTIEVGTSDLGGARFRFTMRTGVAPHVDA</sequence>
<evidence type="ECO:0000256" key="6">
    <source>
        <dbReference type="ARBA" id="ARBA00022679"/>
    </source>
</evidence>
<dbReference type="PANTHER" id="PTHR44936">
    <property type="entry name" value="SENSOR PROTEIN CREC"/>
    <property type="match status" value="1"/>
</dbReference>
<dbReference type="Pfam" id="PF17203">
    <property type="entry name" value="sCache_3_2"/>
    <property type="match status" value="1"/>
</dbReference>
<dbReference type="Gene3D" id="3.30.450.20">
    <property type="entry name" value="PAS domain"/>
    <property type="match status" value="1"/>
</dbReference>
<keyword evidence="17" id="KW-1185">Reference proteome</keyword>
<evidence type="ECO:0000313" key="16">
    <source>
        <dbReference type="EMBL" id="GAA2011330.1"/>
    </source>
</evidence>
<dbReference type="Proteomes" id="UP001500755">
    <property type="component" value="Unassembled WGS sequence"/>
</dbReference>
<dbReference type="SUPFAM" id="SSF55874">
    <property type="entry name" value="ATPase domain of HSP90 chaperone/DNA topoisomerase II/histidine kinase"/>
    <property type="match status" value="1"/>
</dbReference>
<dbReference type="InterPro" id="IPR004358">
    <property type="entry name" value="Sig_transdc_His_kin-like_C"/>
</dbReference>
<evidence type="ECO:0000256" key="12">
    <source>
        <dbReference type="ARBA" id="ARBA00023012"/>
    </source>
</evidence>
<evidence type="ECO:0000256" key="1">
    <source>
        <dbReference type="ARBA" id="ARBA00000085"/>
    </source>
</evidence>
<evidence type="ECO:0000256" key="13">
    <source>
        <dbReference type="ARBA" id="ARBA00023136"/>
    </source>
</evidence>
<keyword evidence="7" id="KW-0812">Transmembrane</keyword>
<evidence type="ECO:0000256" key="9">
    <source>
        <dbReference type="ARBA" id="ARBA00022777"/>
    </source>
</evidence>
<dbReference type="EC" id="2.7.13.3" evidence="3"/>
<name>A0ABN2TKX1_9MICO</name>
<dbReference type="PROSITE" id="PS50109">
    <property type="entry name" value="HIS_KIN"/>
    <property type="match status" value="1"/>
</dbReference>
<dbReference type="PANTHER" id="PTHR44936:SF9">
    <property type="entry name" value="SENSOR PROTEIN CREC"/>
    <property type="match status" value="1"/>
</dbReference>
<dbReference type="InterPro" id="IPR050980">
    <property type="entry name" value="2C_sensor_his_kinase"/>
</dbReference>
<keyword evidence="6" id="KW-0808">Transferase</keyword>
<protein>
    <recommendedName>
        <fullName evidence="3">histidine kinase</fullName>
        <ecNumber evidence="3">2.7.13.3</ecNumber>
    </recommendedName>
</protein>
<organism evidence="16 17">
    <name type="scientific">Brevibacterium samyangense</name>
    <dbReference type="NCBI Taxonomy" id="366888"/>
    <lineage>
        <taxon>Bacteria</taxon>
        <taxon>Bacillati</taxon>
        <taxon>Actinomycetota</taxon>
        <taxon>Actinomycetes</taxon>
        <taxon>Micrococcales</taxon>
        <taxon>Brevibacteriaceae</taxon>
        <taxon>Brevibacterium</taxon>
    </lineage>
</organism>
<comment type="caution">
    <text evidence="16">The sequence shown here is derived from an EMBL/GenBank/DDBJ whole genome shotgun (WGS) entry which is preliminary data.</text>
</comment>
<evidence type="ECO:0000313" key="17">
    <source>
        <dbReference type="Proteomes" id="UP001500755"/>
    </source>
</evidence>
<evidence type="ECO:0000256" key="2">
    <source>
        <dbReference type="ARBA" id="ARBA00004651"/>
    </source>
</evidence>
<dbReference type="SMART" id="SM00387">
    <property type="entry name" value="HATPase_c"/>
    <property type="match status" value="1"/>
</dbReference>
<evidence type="ECO:0000256" key="5">
    <source>
        <dbReference type="ARBA" id="ARBA00022553"/>
    </source>
</evidence>
<evidence type="ECO:0000256" key="10">
    <source>
        <dbReference type="ARBA" id="ARBA00022840"/>
    </source>
</evidence>
<keyword evidence="13" id="KW-0472">Membrane</keyword>
<keyword evidence="12" id="KW-0902">Two-component regulatory system</keyword>
<dbReference type="InterPro" id="IPR033463">
    <property type="entry name" value="sCache_3"/>
</dbReference>
<evidence type="ECO:0000256" key="8">
    <source>
        <dbReference type="ARBA" id="ARBA00022741"/>
    </source>
</evidence>
<evidence type="ECO:0000256" key="3">
    <source>
        <dbReference type="ARBA" id="ARBA00012438"/>
    </source>
</evidence>